<protein>
    <submittedName>
        <fullName evidence="2">Uncharacterized protein</fullName>
    </submittedName>
</protein>
<dbReference type="STRING" id="857290.HMPREF9156_00957"/>
<proteinExistence type="predicted"/>
<gene>
    <name evidence="2" type="ORF">HMPREF9156_00957</name>
</gene>
<dbReference type="OrthoDB" id="3245092at2"/>
<keyword evidence="1" id="KW-1133">Transmembrane helix</keyword>
<sequence>MVEDLDHPWRIYARQVRWAACGVVCVLILALVIGTVWFRVADVHRREAQRRIDISLDMVRQFEGTSLGHPPFGNAPERFVRVLEPSLWPNDPVPADRIPGIKMAIGVFNSMYPYEAVTFKGVKMAYGRDFERNVTEGWKQNRKELRFVSWCRQPAHVVYRRDVFDGNRLVHRRGERFEGKISNYEYVIHRDSAYEELEFVSNPGKGK</sequence>
<dbReference type="Proteomes" id="UP000006415">
    <property type="component" value="Unassembled WGS sequence"/>
</dbReference>
<organism evidence="2 3">
    <name type="scientific">Scardovia wiggsiae F0424</name>
    <dbReference type="NCBI Taxonomy" id="857290"/>
    <lineage>
        <taxon>Bacteria</taxon>
        <taxon>Bacillati</taxon>
        <taxon>Actinomycetota</taxon>
        <taxon>Actinomycetes</taxon>
        <taxon>Bifidobacteriales</taxon>
        <taxon>Bifidobacteriaceae</taxon>
        <taxon>Scardovia</taxon>
    </lineage>
</organism>
<comment type="caution">
    <text evidence="2">The sequence shown here is derived from an EMBL/GenBank/DDBJ whole genome shotgun (WGS) entry which is preliminary data.</text>
</comment>
<evidence type="ECO:0000256" key="1">
    <source>
        <dbReference type="SAM" id="Phobius"/>
    </source>
</evidence>
<dbReference type="RefSeq" id="WP_007148021.1">
    <property type="nucleotide sequence ID" value="NZ_AKCI01000001.1"/>
</dbReference>
<accession>J0LKZ8</accession>
<evidence type="ECO:0000313" key="2">
    <source>
        <dbReference type="EMBL" id="EJD64462.1"/>
    </source>
</evidence>
<evidence type="ECO:0000313" key="3">
    <source>
        <dbReference type="Proteomes" id="UP000006415"/>
    </source>
</evidence>
<keyword evidence="1" id="KW-0812">Transmembrane</keyword>
<dbReference type="EMBL" id="AGZS01000006">
    <property type="protein sequence ID" value="EJD64462.1"/>
    <property type="molecule type" value="Genomic_DNA"/>
</dbReference>
<dbReference type="AlphaFoldDB" id="J0LKZ8"/>
<dbReference type="HOGENOM" id="CLU_108499_0_0_11"/>
<reference evidence="2 3" key="1">
    <citation type="submission" date="2012-01" db="EMBL/GenBank/DDBJ databases">
        <title>The Genome Sequence of Scardovia wiggsiae F0424.</title>
        <authorList>
            <consortium name="The Broad Institute Genome Sequencing Platform"/>
            <person name="Earl A."/>
            <person name="Ward D."/>
            <person name="Feldgarden M."/>
            <person name="Gevers D."/>
            <person name="Izard J."/>
            <person name="Ganesan A."/>
            <person name="Baranova O.V."/>
            <person name="Blanton J.M."/>
            <person name="Tanner A.C."/>
            <person name="Mathney J."/>
            <person name="Dewhirst F.E."/>
            <person name="Young S.K."/>
            <person name="Zeng Q."/>
            <person name="Gargeya S."/>
            <person name="Fitzgerald M."/>
            <person name="Haas B."/>
            <person name="Abouelleil A."/>
            <person name="Alvarado L."/>
            <person name="Arachchi H.M."/>
            <person name="Berlin A."/>
            <person name="Chapman S.B."/>
            <person name="Gearin G."/>
            <person name="Goldberg J."/>
            <person name="Griggs A."/>
            <person name="Gujja S."/>
            <person name="Hansen M."/>
            <person name="Heiman D."/>
            <person name="Howarth C."/>
            <person name="Larimer J."/>
            <person name="Lui A."/>
            <person name="MacDonald P.J.P."/>
            <person name="McCowen C."/>
            <person name="Montmayeur A."/>
            <person name="Murphy C."/>
            <person name="Neiman D."/>
            <person name="Pearson M."/>
            <person name="Priest M."/>
            <person name="Roberts A."/>
            <person name="Saif S."/>
            <person name="Shea T."/>
            <person name="Sisk P."/>
            <person name="Stolte C."/>
            <person name="Sykes S."/>
            <person name="Wortman J."/>
            <person name="Nusbaum C."/>
            <person name="Birren B."/>
        </authorList>
    </citation>
    <scope>NUCLEOTIDE SEQUENCE [LARGE SCALE GENOMIC DNA]</scope>
    <source>
        <strain evidence="2 3">F0424</strain>
    </source>
</reference>
<keyword evidence="3" id="KW-1185">Reference proteome</keyword>
<name>J0LKZ8_9BIFI</name>
<keyword evidence="1" id="KW-0472">Membrane</keyword>
<feature type="transmembrane region" description="Helical" evidence="1">
    <location>
        <begin position="16"/>
        <end position="41"/>
    </location>
</feature>